<evidence type="ECO:0000313" key="1">
    <source>
        <dbReference type="EMBL" id="TWH63994.1"/>
    </source>
</evidence>
<gene>
    <name evidence="3" type="ORF">LX59_00003</name>
    <name evidence="2" type="ORF">LX59_00478</name>
    <name evidence="1" type="ORF">LX59_02818</name>
</gene>
<proteinExistence type="predicted"/>
<reference evidence="1 4" key="1">
    <citation type="submission" date="2019-07" db="EMBL/GenBank/DDBJ databases">
        <title>Genomic Encyclopedia of Type Strains, Phase I: the one thousand microbial genomes (KMG-I) project.</title>
        <authorList>
            <person name="Kyrpides N."/>
        </authorList>
    </citation>
    <scope>NUCLEOTIDE SEQUENCE [LARGE SCALE GENOMIC DNA]</scope>
    <source>
        <strain evidence="1 4">DSM 375</strain>
    </source>
</reference>
<dbReference type="EMBL" id="VLKG01000001">
    <property type="protein sequence ID" value="TWH77102.1"/>
    <property type="molecule type" value="Genomic_DNA"/>
</dbReference>
<evidence type="ECO:0000313" key="4">
    <source>
        <dbReference type="Proteomes" id="UP000319627"/>
    </source>
</evidence>
<sequence>MKQPVFSAAQVADESLETVRYGVEHTRWLTALMAAIPAVLDASSPAENRMDVAKDLARLGHYLAHDCSQYLNAESERLDNALNAVQEVK</sequence>
<keyword evidence="4" id="KW-1185">Reference proteome</keyword>
<dbReference type="Proteomes" id="UP000319627">
    <property type="component" value="Unassembled WGS sequence"/>
</dbReference>
<dbReference type="RefSeq" id="WP_144569802.1">
    <property type="nucleotide sequence ID" value="NZ_VLKG01000001.1"/>
</dbReference>
<name>A0A562HZL2_9GAMM</name>
<protein>
    <submittedName>
        <fullName evidence="1">Uncharacterized protein</fullName>
    </submittedName>
</protein>
<dbReference type="EMBL" id="VLKG01000002">
    <property type="protein sequence ID" value="TWH76442.1"/>
    <property type="molecule type" value="Genomic_DNA"/>
</dbReference>
<comment type="caution">
    <text evidence="1">The sequence shown here is derived from an EMBL/GenBank/DDBJ whole genome shotgun (WGS) entry which is preliminary data.</text>
</comment>
<evidence type="ECO:0000313" key="2">
    <source>
        <dbReference type="EMBL" id="TWH76442.1"/>
    </source>
</evidence>
<organism evidence="1 4">
    <name type="scientific">Azomonas agilis</name>
    <dbReference type="NCBI Taxonomy" id="116849"/>
    <lineage>
        <taxon>Bacteria</taxon>
        <taxon>Pseudomonadati</taxon>
        <taxon>Pseudomonadota</taxon>
        <taxon>Gammaproteobacteria</taxon>
        <taxon>Pseudomonadales</taxon>
        <taxon>Pseudomonadaceae</taxon>
        <taxon>Azomonas</taxon>
    </lineage>
</organism>
<dbReference type="OrthoDB" id="7009169at2"/>
<dbReference type="AlphaFoldDB" id="A0A562HZL2"/>
<accession>A0A562HZL2</accession>
<dbReference type="EMBL" id="VLKG01000014">
    <property type="protein sequence ID" value="TWH63994.1"/>
    <property type="molecule type" value="Genomic_DNA"/>
</dbReference>
<evidence type="ECO:0000313" key="3">
    <source>
        <dbReference type="EMBL" id="TWH77102.1"/>
    </source>
</evidence>